<comment type="catalytic activity">
    <reaction evidence="1">
        <text>6-hydroxymethyl-7,8-dihydropterin + ATP = (7,8-dihydropterin-6-yl)methyl diphosphate + AMP + H(+)</text>
        <dbReference type="Rhea" id="RHEA:11412"/>
        <dbReference type="ChEBI" id="CHEBI:15378"/>
        <dbReference type="ChEBI" id="CHEBI:30616"/>
        <dbReference type="ChEBI" id="CHEBI:44841"/>
        <dbReference type="ChEBI" id="CHEBI:72950"/>
        <dbReference type="ChEBI" id="CHEBI:456215"/>
        <dbReference type="EC" id="2.7.6.3"/>
    </reaction>
</comment>
<evidence type="ECO:0000256" key="3">
    <source>
        <dbReference type="ARBA" id="ARBA00013253"/>
    </source>
</evidence>
<evidence type="ECO:0000256" key="5">
    <source>
        <dbReference type="ARBA" id="ARBA00022741"/>
    </source>
</evidence>
<dbReference type="InterPro" id="IPR035907">
    <property type="entry name" value="Hppk_sf"/>
</dbReference>
<keyword evidence="6 10" id="KW-0418">Kinase</keyword>
<evidence type="ECO:0000256" key="1">
    <source>
        <dbReference type="ARBA" id="ARBA00000198"/>
    </source>
</evidence>
<dbReference type="NCBIfam" id="TIGR01498">
    <property type="entry name" value="folK"/>
    <property type="match status" value="1"/>
</dbReference>
<protein>
    <recommendedName>
        <fullName evidence="3">2-amino-4-hydroxy-6-hydroxymethyldihydropteridine diphosphokinase</fullName>
        <ecNumber evidence="3">2.7.6.3</ecNumber>
    </recommendedName>
</protein>
<evidence type="ECO:0000313" key="11">
    <source>
        <dbReference type="Proteomes" id="UP000000467"/>
    </source>
</evidence>
<dbReference type="EMBL" id="CP003732">
    <property type="protein sequence ID" value="AFV12842.1"/>
    <property type="molecule type" value="Genomic_DNA"/>
</dbReference>
<evidence type="ECO:0000313" key="10">
    <source>
        <dbReference type="EMBL" id="AFV12842.1"/>
    </source>
</evidence>
<dbReference type="AlphaFoldDB" id="K4LLB0"/>
<dbReference type="eggNOG" id="COG0801">
    <property type="taxonomic scope" value="Bacteria"/>
</dbReference>
<evidence type="ECO:0000256" key="2">
    <source>
        <dbReference type="ARBA" id="ARBA00005051"/>
    </source>
</evidence>
<evidence type="ECO:0000259" key="9">
    <source>
        <dbReference type="PROSITE" id="PS00794"/>
    </source>
</evidence>
<dbReference type="GO" id="GO:0046656">
    <property type="term" value="P:folic acid biosynthetic process"/>
    <property type="evidence" value="ECO:0007669"/>
    <property type="project" value="UniProtKB-KW"/>
</dbReference>
<dbReference type="GO" id="GO:0003848">
    <property type="term" value="F:2-amino-4-hydroxy-6-hydroxymethyldihydropteridine diphosphokinase activity"/>
    <property type="evidence" value="ECO:0007669"/>
    <property type="project" value="UniProtKB-EC"/>
</dbReference>
<keyword evidence="5" id="KW-0547">Nucleotide-binding</keyword>
<dbReference type="GO" id="GO:0046654">
    <property type="term" value="P:tetrahydrofolate biosynthetic process"/>
    <property type="evidence" value="ECO:0007669"/>
    <property type="project" value="UniProtKB-UniPathway"/>
</dbReference>
<gene>
    <name evidence="10" type="primary">folK</name>
    <name evidence="10" type="ordered locus">Tph_c26740</name>
</gene>
<evidence type="ECO:0000256" key="6">
    <source>
        <dbReference type="ARBA" id="ARBA00022777"/>
    </source>
</evidence>
<keyword evidence="11" id="KW-1185">Reference proteome</keyword>
<dbReference type="Pfam" id="PF01288">
    <property type="entry name" value="HPPK"/>
    <property type="match status" value="1"/>
</dbReference>
<feature type="domain" description="7,8-dihydro-6-hydroxymethylpterin-pyrophosphokinase" evidence="9">
    <location>
        <begin position="90"/>
        <end position="101"/>
    </location>
</feature>
<sequence>MAERRVFLSLGSNLGNRSAYLEAACRELAAHPKIRLLRRSSLYETEPVGYRDQGWFLNQVVEVATTLAPLELLHVLQGIENRLGRKRLIRWGPRVIDLDVLLFGDLVLKTPELIIPHPRMYERSFVLVPLQEIAPDLIHPDGRTTREHAEELQEKGEGGEIRLCRG</sequence>
<keyword evidence="4 10" id="KW-0808">Transferase</keyword>
<evidence type="ECO:0000256" key="7">
    <source>
        <dbReference type="ARBA" id="ARBA00022840"/>
    </source>
</evidence>
<dbReference type="PROSITE" id="PS00794">
    <property type="entry name" value="HPPK"/>
    <property type="match status" value="1"/>
</dbReference>
<dbReference type="GO" id="GO:0005524">
    <property type="term" value="F:ATP binding"/>
    <property type="evidence" value="ECO:0007669"/>
    <property type="project" value="UniProtKB-KW"/>
</dbReference>
<dbReference type="UniPathway" id="UPA00077">
    <property type="reaction ID" value="UER00155"/>
</dbReference>
<dbReference type="EC" id="2.7.6.3" evidence="3"/>
<dbReference type="Proteomes" id="UP000000467">
    <property type="component" value="Chromosome"/>
</dbReference>
<keyword evidence="8" id="KW-0289">Folate biosynthesis</keyword>
<dbReference type="HOGENOM" id="CLU_097916_1_2_9"/>
<evidence type="ECO:0000256" key="8">
    <source>
        <dbReference type="ARBA" id="ARBA00022909"/>
    </source>
</evidence>
<dbReference type="PANTHER" id="PTHR43071:SF1">
    <property type="entry name" value="2-AMINO-4-HYDROXY-6-HYDROXYMETHYLDIHYDROPTERIDINE PYROPHOSPHOKINASE"/>
    <property type="match status" value="1"/>
</dbReference>
<dbReference type="Gene3D" id="3.30.70.560">
    <property type="entry name" value="7,8-Dihydro-6-hydroxymethylpterin-pyrophosphokinase HPPK"/>
    <property type="match status" value="1"/>
</dbReference>
<dbReference type="InterPro" id="IPR000550">
    <property type="entry name" value="Hppk"/>
</dbReference>
<dbReference type="STRING" id="1089553.Tph_c26740"/>
<dbReference type="PANTHER" id="PTHR43071">
    <property type="entry name" value="2-AMINO-4-HYDROXY-6-HYDROXYMETHYLDIHYDROPTERIDINE PYROPHOSPHOKINASE"/>
    <property type="match status" value="1"/>
</dbReference>
<dbReference type="RefSeq" id="WP_015051702.1">
    <property type="nucleotide sequence ID" value="NC_018870.1"/>
</dbReference>
<reference evidence="10 11" key="1">
    <citation type="journal article" date="2012" name="BMC Genomics">
        <title>Genome-guided analysis of physiological and morphological traits of the fermentative acetate oxidizer Thermacetogenium phaeum.</title>
        <authorList>
            <person name="Oehler D."/>
            <person name="Poehlein A."/>
            <person name="Leimbach A."/>
            <person name="Muller N."/>
            <person name="Daniel R."/>
            <person name="Gottschalk G."/>
            <person name="Schink B."/>
        </authorList>
    </citation>
    <scope>NUCLEOTIDE SEQUENCE [LARGE SCALE GENOMIC DNA]</scope>
    <source>
        <strain evidence="11">ATCC BAA-254 / DSM 26808 / PB</strain>
    </source>
</reference>
<accession>K4LLB0</accession>
<proteinExistence type="predicted"/>
<dbReference type="SUPFAM" id="SSF55083">
    <property type="entry name" value="6-hydroxymethyl-7,8-dihydropterin pyrophosphokinase, HPPK"/>
    <property type="match status" value="1"/>
</dbReference>
<name>K4LLB0_THEPS</name>
<organism evidence="10 11">
    <name type="scientific">Thermacetogenium phaeum (strain ATCC BAA-254 / DSM 26808 / PB)</name>
    <dbReference type="NCBI Taxonomy" id="1089553"/>
    <lineage>
        <taxon>Bacteria</taxon>
        <taxon>Bacillati</taxon>
        <taxon>Bacillota</taxon>
        <taxon>Clostridia</taxon>
        <taxon>Thermoanaerobacterales</taxon>
        <taxon>Thermoanaerobacteraceae</taxon>
        <taxon>Thermacetogenium</taxon>
    </lineage>
</organism>
<dbReference type="GO" id="GO:0016301">
    <property type="term" value="F:kinase activity"/>
    <property type="evidence" value="ECO:0007669"/>
    <property type="project" value="UniProtKB-KW"/>
</dbReference>
<evidence type="ECO:0000256" key="4">
    <source>
        <dbReference type="ARBA" id="ARBA00022679"/>
    </source>
</evidence>
<dbReference type="KEGG" id="tpz:Tph_c26740"/>
<comment type="pathway">
    <text evidence="2">Cofactor biosynthesis; tetrahydrofolate biosynthesis; 2-amino-4-hydroxy-6-hydroxymethyl-7,8-dihydropteridine diphosphate from 7,8-dihydroneopterin triphosphate: step 4/4.</text>
</comment>
<dbReference type="CDD" id="cd00483">
    <property type="entry name" value="HPPK"/>
    <property type="match status" value="1"/>
</dbReference>
<keyword evidence="7" id="KW-0067">ATP-binding</keyword>